<keyword evidence="9" id="KW-1185">Reference proteome</keyword>
<dbReference type="AlphaFoldDB" id="A0AAJ0UFQ4"/>
<proteinExistence type="predicted"/>
<name>A0AAJ0UFQ4_HALSE</name>
<evidence type="ECO:0000256" key="2">
    <source>
        <dbReference type="ARBA" id="ARBA00022475"/>
    </source>
</evidence>
<comment type="caution">
    <text evidence="8">The sequence shown here is derived from an EMBL/GenBank/DDBJ whole genome shotgun (WGS) entry which is preliminary data.</text>
</comment>
<feature type="transmembrane region" description="Helical" evidence="6">
    <location>
        <begin position="49"/>
        <end position="70"/>
    </location>
</feature>
<evidence type="ECO:0000313" key="9">
    <source>
        <dbReference type="Proteomes" id="UP001296967"/>
    </source>
</evidence>
<keyword evidence="4 6" id="KW-1133">Transmembrane helix</keyword>
<comment type="subcellular location">
    <subcellularLocation>
        <location evidence="1">Cell membrane</location>
        <topology evidence="1">Multi-pass membrane protein</topology>
    </subcellularLocation>
</comment>
<dbReference type="InterPro" id="IPR051542">
    <property type="entry name" value="Hydrogenase_cytochrome"/>
</dbReference>
<evidence type="ECO:0000256" key="6">
    <source>
        <dbReference type="SAM" id="Phobius"/>
    </source>
</evidence>
<feature type="domain" description="Cytochrome b561 bacterial/Ni-hydrogenase" evidence="7">
    <location>
        <begin position="9"/>
        <end position="194"/>
    </location>
</feature>
<reference evidence="8" key="2">
    <citation type="journal article" date="2020" name="Microorganisms">
        <title>Osmotic Adaptation and Compatible Solute Biosynthesis of Phototrophic Bacteria as Revealed from Genome Analyses.</title>
        <authorList>
            <person name="Imhoff J.F."/>
            <person name="Rahn T."/>
            <person name="Kunzel S."/>
            <person name="Keller A."/>
            <person name="Neulinger S.C."/>
        </authorList>
    </citation>
    <scope>NUCLEOTIDE SEQUENCE</scope>
    <source>
        <strain evidence="8">DSM 4395</strain>
    </source>
</reference>
<dbReference type="Proteomes" id="UP001296967">
    <property type="component" value="Unassembled WGS sequence"/>
</dbReference>
<evidence type="ECO:0000313" key="8">
    <source>
        <dbReference type="EMBL" id="MBK5930609.1"/>
    </source>
</evidence>
<sequence>MALHHVKIFSIFERFWHWCQMALIMLLLISGFGLHGFHGLLSFEDAVTLHTLAAFALLLLWAFSVFWLFTTGAWRHFIPTGSGLWSVLRFYVYGIFKGERHPYRKAYWRKHNPLQALAYLVLKIVLFPAIWVSGLTYLSYYAWRNLPNAPVWLENIALVHTAAAFAILAFVLIHVYLLTTGHSFREHVMPMITGFDEVDLTPEEEAYLRTDEPSQIR</sequence>
<dbReference type="GO" id="GO:0005886">
    <property type="term" value="C:plasma membrane"/>
    <property type="evidence" value="ECO:0007669"/>
    <property type="project" value="UniProtKB-SubCell"/>
</dbReference>
<evidence type="ECO:0000256" key="3">
    <source>
        <dbReference type="ARBA" id="ARBA00022692"/>
    </source>
</evidence>
<dbReference type="Gene3D" id="1.20.950.20">
    <property type="entry name" value="Transmembrane di-heme cytochromes, Chain C"/>
    <property type="match status" value="1"/>
</dbReference>
<evidence type="ECO:0000256" key="4">
    <source>
        <dbReference type="ARBA" id="ARBA00022989"/>
    </source>
</evidence>
<dbReference type="GO" id="GO:0009055">
    <property type="term" value="F:electron transfer activity"/>
    <property type="evidence" value="ECO:0007669"/>
    <property type="project" value="InterPro"/>
</dbReference>
<feature type="transmembrane region" description="Helical" evidence="6">
    <location>
        <begin position="15"/>
        <end position="37"/>
    </location>
</feature>
<dbReference type="SUPFAM" id="SSF81342">
    <property type="entry name" value="Transmembrane di-heme cytochromes"/>
    <property type="match status" value="1"/>
</dbReference>
<evidence type="ECO:0000256" key="5">
    <source>
        <dbReference type="ARBA" id="ARBA00023136"/>
    </source>
</evidence>
<dbReference type="InterPro" id="IPR016174">
    <property type="entry name" value="Di-haem_cyt_TM"/>
</dbReference>
<feature type="transmembrane region" description="Helical" evidence="6">
    <location>
        <begin position="155"/>
        <end position="179"/>
    </location>
</feature>
<dbReference type="GO" id="GO:0022904">
    <property type="term" value="P:respiratory electron transport chain"/>
    <property type="evidence" value="ECO:0007669"/>
    <property type="project" value="InterPro"/>
</dbReference>
<keyword evidence="3 6" id="KW-0812">Transmembrane</keyword>
<dbReference type="PANTHER" id="PTHR30485:SF1">
    <property type="entry name" value="CYTOCHROME YDHU-RELATED"/>
    <property type="match status" value="1"/>
</dbReference>
<dbReference type="GO" id="GO:0020037">
    <property type="term" value="F:heme binding"/>
    <property type="evidence" value="ECO:0007669"/>
    <property type="project" value="TreeGrafter"/>
</dbReference>
<evidence type="ECO:0000256" key="1">
    <source>
        <dbReference type="ARBA" id="ARBA00004651"/>
    </source>
</evidence>
<dbReference type="Pfam" id="PF01292">
    <property type="entry name" value="Ni_hydr_CYTB"/>
    <property type="match status" value="1"/>
</dbReference>
<dbReference type="InterPro" id="IPR011577">
    <property type="entry name" value="Cyt_b561_bac/Ni-Hgenase"/>
</dbReference>
<keyword evidence="2" id="KW-1003">Cell membrane</keyword>
<gene>
    <name evidence="8" type="ORF">CCR82_08760</name>
</gene>
<keyword evidence="5 6" id="KW-0472">Membrane</keyword>
<dbReference type="PANTHER" id="PTHR30485">
    <property type="entry name" value="NI/FE-HYDROGENASE 1 B-TYPE CYTOCHROME SUBUNIT"/>
    <property type="match status" value="1"/>
</dbReference>
<accession>A0AAJ0UFQ4</accession>
<organism evidence="8 9">
    <name type="scientific">Halochromatium salexigens</name>
    <name type="common">Chromatium salexigens</name>
    <dbReference type="NCBI Taxonomy" id="49447"/>
    <lineage>
        <taxon>Bacteria</taxon>
        <taxon>Pseudomonadati</taxon>
        <taxon>Pseudomonadota</taxon>
        <taxon>Gammaproteobacteria</taxon>
        <taxon>Chromatiales</taxon>
        <taxon>Chromatiaceae</taxon>
        <taxon>Halochromatium</taxon>
    </lineage>
</organism>
<dbReference type="EMBL" id="NHSF01000054">
    <property type="protein sequence ID" value="MBK5930609.1"/>
    <property type="molecule type" value="Genomic_DNA"/>
</dbReference>
<reference evidence="8" key="1">
    <citation type="submission" date="2017-05" db="EMBL/GenBank/DDBJ databases">
        <authorList>
            <person name="Imhoff J.F."/>
            <person name="Rahn T."/>
            <person name="Kuenzel S."/>
            <person name="Neulinger S.C."/>
        </authorList>
    </citation>
    <scope>NUCLEOTIDE SEQUENCE</scope>
    <source>
        <strain evidence="8">DSM 4395</strain>
    </source>
</reference>
<evidence type="ECO:0000259" key="7">
    <source>
        <dbReference type="Pfam" id="PF01292"/>
    </source>
</evidence>
<feature type="transmembrane region" description="Helical" evidence="6">
    <location>
        <begin position="117"/>
        <end position="143"/>
    </location>
</feature>
<protein>
    <submittedName>
        <fullName evidence="8">Cytochrome b</fullName>
    </submittedName>
</protein>
<dbReference type="RefSeq" id="WP_201245188.1">
    <property type="nucleotide sequence ID" value="NZ_NHSF01000054.1"/>
</dbReference>